<evidence type="ECO:0000313" key="2">
    <source>
        <dbReference type="EMBL" id="THJ35167.1"/>
    </source>
</evidence>
<accession>A0A4S5BQV8</accession>
<dbReference type="Proteomes" id="UP000306236">
    <property type="component" value="Unassembled WGS sequence"/>
</dbReference>
<dbReference type="Gene3D" id="3.40.630.30">
    <property type="match status" value="1"/>
</dbReference>
<protein>
    <submittedName>
        <fullName evidence="2">GNAT family N-acetyltransferase</fullName>
    </submittedName>
</protein>
<dbReference type="EMBL" id="SSWX01000004">
    <property type="protein sequence ID" value="THJ35167.1"/>
    <property type="molecule type" value="Genomic_DNA"/>
</dbReference>
<name>A0A4S5BQV8_9BURK</name>
<comment type="caution">
    <text evidence="2">The sequence shown here is derived from an EMBL/GenBank/DDBJ whole genome shotgun (WGS) entry which is preliminary data.</text>
</comment>
<keyword evidence="3" id="KW-1185">Reference proteome</keyword>
<dbReference type="RefSeq" id="WP_136405364.1">
    <property type="nucleotide sequence ID" value="NZ_JARXRQ010000019.1"/>
</dbReference>
<dbReference type="PANTHER" id="PTHR43792">
    <property type="entry name" value="GNAT FAMILY, PUTATIVE (AFU_ORTHOLOGUE AFUA_3G00765)-RELATED-RELATED"/>
    <property type="match status" value="1"/>
</dbReference>
<dbReference type="Pfam" id="PF13302">
    <property type="entry name" value="Acetyltransf_3"/>
    <property type="match status" value="1"/>
</dbReference>
<dbReference type="SUPFAM" id="SSF55729">
    <property type="entry name" value="Acyl-CoA N-acyltransferases (Nat)"/>
    <property type="match status" value="1"/>
</dbReference>
<proteinExistence type="predicted"/>
<dbReference type="AlphaFoldDB" id="A0A4S5BQV8"/>
<dbReference type="InterPro" id="IPR051531">
    <property type="entry name" value="N-acetyltransferase"/>
</dbReference>
<dbReference type="PROSITE" id="PS51186">
    <property type="entry name" value="GNAT"/>
    <property type="match status" value="1"/>
</dbReference>
<reference evidence="2 3" key="1">
    <citation type="submission" date="2019-04" db="EMBL/GenBank/DDBJ databases">
        <title>Lampropedia sp YIM MLB12 draf genome.</title>
        <authorList>
            <person name="Wang Y.-X."/>
        </authorList>
    </citation>
    <scope>NUCLEOTIDE SEQUENCE [LARGE SCALE GENOMIC DNA]</scope>
    <source>
        <strain evidence="2 3">YIM MLB12</strain>
    </source>
</reference>
<keyword evidence="2" id="KW-0808">Transferase</keyword>
<dbReference type="OrthoDB" id="9801656at2"/>
<evidence type="ECO:0000313" key="3">
    <source>
        <dbReference type="Proteomes" id="UP000306236"/>
    </source>
</evidence>
<dbReference type="InterPro" id="IPR000182">
    <property type="entry name" value="GNAT_dom"/>
</dbReference>
<evidence type="ECO:0000259" key="1">
    <source>
        <dbReference type="PROSITE" id="PS51186"/>
    </source>
</evidence>
<dbReference type="InterPro" id="IPR016181">
    <property type="entry name" value="Acyl_CoA_acyltransferase"/>
</dbReference>
<sequence length="195" mass="21529">MTLFITPSTERLQLRQWRDSDRSPFAALNADPQVMEFFPEPLSRSQSDAIADRCESLIEQNGWGFWAVELKSTGQFIGFVGLHRPIDALPFAPCVEIGWRLAPAFWGRGLATEAAHACLQTGFSTLGLTEIVAFTAEPNLRSRAVMERLGMQADGLFEHPSLAPGHALRTHCLYRLARSAYQPHGGSAMPMASNN</sequence>
<feature type="domain" description="N-acetyltransferase" evidence="1">
    <location>
        <begin position="12"/>
        <end position="179"/>
    </location>
</feature>
<gene>
    <name evidence="2" type="ORF">E8K88_03960</name>
</gene>
<dbReference type="GO" id="GO:0016747">
    <property type="term" value="F:acyltransferase activity, transferring groups other than amino-acyl groups"/>
    <property type="evidence" value="ECO:0007669"/>
    <property type="project" value="InterPro"/>
</dbReference>
<organism evidence="2 3">
    <name type="scientific">Lampropedia aestuarii</name>
    <dbReference type="NCBI Taxonomy" id="2562762"/>
    <lineage>
        <taxon>Bacteria</taxon>
        <taxon>Pseudomonadati</taxon>
        <taxon>Pseudomonadota</taxon>
        <taxon>Betaproteobacteria</taxon>
        <taxon>Burkholderiales</taxon>
        <taxon>Comamonadaceae</taxon>
        <taxon>Lampropedia</taxon>
    </lineage>
</organism>
<dbReference type="PANTHER" id="PTHR43792:SF1">
    <property type="entry name" value="N-ACETYLTRANSFERASE DOMAIN-CONTAINING PROTEIN"/>
    <property type="match status" value="1"/>
</dbReference>